<proteinExistence type="predicted"/>
<evidence type="ECO:0000313" key="9">
    <source>
        <dbReference type="EMBL" id="GAG00759.1"/>
    </source>
</evidence>
<organism evidence="9">
    <name type="scientific">marine sediment metagenome</name>
    <dbReference type="NCBI Taxonomy" id="412755"/>
    <lineage>
        <taxon>unclassified sequences</taxon>
        <taxon>metagenomes</taxon>
        <taxon>ecological metagenomes</taxon>
    </lineage>
</organism>
<sequence>TSMLFLAVPYVVGWSPLLRVDMLALAFSTAGMYVVVRWTSTRRGFVIGGLLLVAAIYTRQSFALAAPLGTFVWLWMQNKRRAIGFAAWVGGVSLALFFILNTLTRGGFYFNIITANINEYDLERLEWWLSRLLDAAPIMLGLGGAFLFLGFSQMRSPVLGRRTGWSLLSSYLIGASLSAMTIGKIGSNENYLLELSAALSLTAGAVIAWSRERRWQRAVLLVLLALQTGQFMQTTLVDEVESVKWRLKPMKQLSDLEWIVETA</sequence>
<feature type="transmembrane region" description="Helical" evidence="8">
    <location>
        <begin position="50"/>
        <end position="75"/>
    </location>
</feature>
<evidence type="ECO:0000256" key="3">
    <source>
        <dbReference type="ARBA" id="ARBA00022676"/>
    </source>
</evidence>
<evidence type="ECO:0000256" key="2">
    <source>
        <dbReference type="ARBA" id="ARBA00022475"/>
    </source>
</evidence>
<keyword evidence="4" id="KW-0808">Transferase</keyword>
<feature type="non-terminal residue" evidence="9">
    <location>
        <position position="263"/>
    </location>
</feature>
<evidence type="ECO:0000256" key="1">
    <source>
        <dbReference type="ARBA" id="ARBA00004651"/>
    </source>
</evidence>
<keyword evidence="5 8" id="KW-0812">Transmembrane</keyword>
<feature type="non-terminal residue" evidence="9">
    <location>
        <position position="1"/>
    </location>
</feature>
<evidence type="ECO:0000256" key="8">
    <source>
        <dbReference type="SAM" id="Phobius"/>
    </source>
</evidence>
<comment type="caution">
    <text evidence="9">The sequence shown here is derived from an EMBL/GenBank/DDBJ whole genome shotgun (WGS) entry which is preliminary data.</text>
</comment>
<dbReference type="AlphaFoldDB" id="X0U4R4"/>
<evidence type="ECO:0000256" key="4">
    <source>
        <dbReference type="ARBA" id="ARBA00022679"/>
    </source>
</evidence>
<evidence type="ECO:0000256" key="7">
    <source>
        <dbReference type="ARBA" id="ARBA00023136"/>
    </source>
</evidence>
<keyword evidence="2" id="KW-1003">Cell membrane</keyword>
<accession>X0U4R4</accession>
<evidence type="ECO:0000256" key="5">
    <source>
        <dbReference type="ARBA" id="ARBA00022692"/>
    </source>
</evidence>
<dbReference type="GO" id="GO:0016763">
    <property type="term" value="F:pentosyltransferase activity"/>
    <property type="evidence" value="ECO:0007669"/>
    <property type="project" value="TreeGrafter"/>
</dbReference>
<feature type="transmembrane region" description="Helical" evidence="8">
    <location>
        <begin position="82"/>
        <end position="100"/>
    </location>
</feature>
<keyword evidence="3" id="KW-0328">Glycosyltransferase</keyword>
<name>X0U4R4_9ZZZZ</name>
<gene>
    <name evidence="9" type="ORF">S01H1_45488</name>
</gene>
<dbReference type="GO" id="GO:0005886">
    <property type="term" value="C:plasma membrane"/>
    <property type="evidence" value="ECO:0007669"/>
    <property type="project" value="UniProtKB-SubCell"/>
</dbReference>
<evidence type="ECO:0000256" key="6">
    <source>
        <dbReference type="ARBA" id="ARBA00022989"/>
    </source>
</evidence>
<evidence type="ECO:0008006" key="10">
    <source>
        <dbReference type="Google" id="ProtNLM"/>
    </source>
</evidence>
<dbReference type="InterPro" id="IPR050297">
    <property type="entry name" value="LipidA_mod_glycosyltrf_83"/>
</dbReference>
<dbReference type="GO" id="GO:0008610">
    <property type="term" value="P:lipid biosynthetic process"/>
    <property type="evidence" value="ECO:0007669"/>
    <property type="project" value="UniProtKB-ARBA"/>
</dbReference>
<dbReference type="EMBL" id="BARS01029072">
    <property type="protein sequence ID" value="GAG00759.1"/>
    <property type="molecule type" value="Genomic_DNA"/>
</dbReference>
<comment type="subcellular location">
    <subcellularLocation>
        <location evidence="1">Cell membrane</location>
        <topology evidence="1">Multi-pass membrane protein</topology>
    </subcellularLocation>
</comment>
<keyword evidence="6 8" id="KW-1133">Transmembrane helix</keyword>
<feature type="transmembrane region" description="Helical" evidence="8">
    <location>
        <begin position="191"/>
        <end position="209"/>
    </location>
</feature>
<dbReference type="PANTHER" id="PTHR33908:SF11">
    <property type="entry name" value="MEMBRANE PROTEIN"/>
    <property type="match status" value="1"/>
</dbReference>
<dbReference type="PANTHER" id="PTHR33908">
    <property type="entry name" value="MANNOSYLTRANSFERASE YKCB-RELATED"/>
    <property type="match status" value="1"/>
</dbReference>
<feature type="transmembrane region" description="Helical" evidence="8">
    <location>
        <begin position="128"/>
        <end position="151"/>
    </location>
</feature>
<protein>
    <recommendedName>
        <fullName evidence="10">Glycosyltransferase RgtA/B/C/D-like domain-containing protein</fullName>
    </recommendedName>
</protein>
<keyword evidence="7 8" id="KW-0472">Membrane</keyword>
<feature type="transmembrane region" description="Helical" evidence="8">
    <location>
        <begin position="163"/>
        <end position="185"/>
    </location>
</feature>
<reference evidence="9" key="1">
    <citation type="journal article" date="2014" name="Front. Microbiol.">
        <title>High frequency of phylogenetically diverse reductive dehalogenase-homologous genes in deep subseafloor sedimentary metagenomes.</title>
        <authorList>
            <person name="Kawai M."/>
            <person name="Futagami T."/>
            <person name="Toyoda A."/>
            <person name="Takaki Y."/>
            <person name="Nishi S."/>
            <person name="Hori S."/>
            <person name="Arai W."/>
            <person name="Tsubouchi T."/>
            <person name="Morono Y."/>
            <person name="Uchiyama I."/>
            <person name="Ito T."/>
            <person name="Fujiyama A."/>
            <person name="Inagaki F."/>
            <person name="Takami H."/>
        </authorList>
    </citation>
    <scope>NUCLEOTIDE SEQUENCE</scope>
    <source>
        <strain evidence="9">Expedition CK06-06</strain>
    </source>
</reference>